<comment type="caution">
    <text evidence="1">The sequence shown here is derived from an EMBL/GenBank/DDBJ whole genome shotgun (WGS) entry which is preliminary data.</text>
</comment>
<reference evidence="1" key="1">
    <citation type="submission" date="2022-04" db="EMBL/GenBank/DDBJ databases">
        <title>Genome of the entomopathogenic fungus Entomophthora muscae.</title>
        <authorList>
            <person name="Elya C."/>
            <person name="Lovett B.R."/>
            <person name="Lee E."/>
            <person name="Macias A.M."/>
            <person name="Hajek A.E."/>
            <person name="De Bivort B.L."/>
            <person name="Kasson M.T."/>
            <person name="De Fine Licht H.H."/>
            <person name="Stajich J.E."/>
        </authorList>
    </citation>
    <scope>NUCLEOTIDE SEQUENCE</scope>
    <source>
        <strain evidence="1">Berkeley</strain>
    </source>
</reference>
<gene>
    <name evidence="1" type="ORF">DSO57_1012151</name>
</gene>
<keyword evidence="2" id="KW-1185">Reference proteome</keyword>
<dbReference type="Proteomes" id="UP001165960">
    <property type="component" value="Unassembled WGS sequence"/>
</dbReference>
<name>A0ACC2U3V2_9FUNG</name>
<protein>
    <submittedName>
        <fullName evidence="1">Uncharacterized protein</fullName>
    </submittedName>
</protein>
<accession>A0ACC2U3V2</accession>
<dbReference type="EMBL" id="QTSX02001463">
    <property type="protein sequence ID" value="KAJ9081683.1"/>
    <property type="molecule type" value="Genomic_DNA"/>
</dbReference>
<organism evidence="1 2">
    <name type="scientific">Entomophthora muscae</name>
    <dbReference type="NCBI Taxonomy" id="34485"/>
    <lineage>
        <taxon>Eukaryota</taxon>
        <taxon>Fungi</taxon>
        <taxon>Fungi incertae sedis</taxon>
        <taxon>Zoopagomycota</taxon>
        <taxon>Entomophthoromycotina</taxon>
        <taxon>Entomophthoromycetes</taxon>
        <taxon>Entomophthorales</taxon>
        <taxon>Entomophthoraceae</taxon>
        <taxon>Entomophthora</taxon>
    </lineage>
</organism>
<evidence type="ECO:0000313" key="2">
    <source>
        <dbReference type="Proteomes" id="UP001165960"/>
    </source>
</evidence>
<proteinExistence type="predicted"/>
<sequence length="183" mass="19919">MMLLMPTIVNSFGFSTFNSMLLSLPPNLFALVMTLVVAWNLDWALEQGYHIMFSMGVVIAGFVTLTLTQSIAIKYTTLILIMGGLAASFPPNLSWSNNNMVGSIKAATCSSLIIALGNARGFALAHLYCKGEAPDYTCSHLINAASLYVTLISVILLRVGLTYENHKRDKLNPAATNTFCYIL</sequence>
<evidence type="ECO:0000313" key="1">
    <source>
        <dbReference type="EMBL" id="KAJ9081683.1"/>
    </source>
</evidence>